<comment type="caution">
    <text evidence="3">The sequence shown here is derived from an EMBL/GenBank/DDBJ whole genome shotgun (WGS) entry which is preliminary data.</text>
</comment>
<evidence type="ECO:0000313" key="3">
    <source>
        <dbReference type="EMBL" id="OIP55870.1"/>
    </source>
</evidence>
<dbReference type="SUPFAM" id="SSF52540">
    <property type="entry name" value="P-loop containing nucleoside triphosphate hydrolases"/>
    <property type="match status" value="1"/>
</dbReference>
<dbReference type="STRING" id="1805236.AUK13_02130"/>
<organism evidence="3 4">
    <name type="scientific">Candidatus Kuenenbacteria bacterium CG2_30_39_24</name>
    <dbReference type="NCBI Taxonomy" id="1805236"/>
    <lineage>
        <taxon>Bacteria</taxon>
        <taxon>Candidatus Kueneniibacteriota</taxon>
    </lineage>
</organism>
<evidence type="ECO:0000259" key="2">
    <source>
        <dbReference type="Pfam" id="PF13635"/>
    </source>
</evidence>
<dbReference type="EMBL" id="MNYR01000033">
    <property type="protein sequence ID" value="OIP55870.1"/>
    <property type="molecule type" value="Genomic_DNA"/>
</dbReference>
<dbReference type="PANTHER" id="PTHR43566">
    <property type="entry name" value="CONSERVED PROTEIN"/>
    <property type="match status" value="1"/>
</dbReference>
<dbReference type="PANTHER" id="PTHR43566:SF1">
    <property type="entry name" value="AAA+ ATPASE DOMAIN-CONTAINING PROTEIN"/>
    <property type="match status" value="1"/>
</dbReference>
<feature type="domain" description="AAA" evidence="1">
    <location>
        <begin position="18"/>
        <end position="147"/>
    </location>
</feature>
<reference evidence="3 4" key="1">
    <citation type="journal article" date="2016" name="Environ. Microbiol.">
        <title>Genomic resolution of a cold subsurface aquifer community provides metabolic insights for novel microbes adapted to high CO concentrations.</title>
        <authorList>
            <person name="Probst A.J."/>
            <person name="Castelle C.J."/>
            <person name="Singh A."/>
            <person name="Brown C.T."/>
            <person name="Anantharaman K."/>
            <person name="Sharon I."/>
            <person name="Hug L.A."/>
            <person name="Burstein D."/>
            <person name="Emerson J.B."/>
            <person name="Thomas B.C."/>
            <person name="Banfield J.F."/>
        </authorList>
    </citation>
    <scope>NUCLEOTIDE SEQUENCE [LARGE SCALE GENOMIC DNA]</scope>
    <source>
        <strain evidence="3">CG2_30_39_24</strain>
    </source>
</reference>
<dbReference type="Pfam" id="PF13635">
    <property type="entry name" value="DUF4143"/>
    <property type="match status" value="1"/>
</dbReference>
<feature type="domain" description="DUF4143" evidence="2">
    <location>
        <begin position="214"/>
        <end position="357"/>
    </location>
</feature>
<dbReference type="InterPro" id="IPR027417">
    <property type="entry name" value="P-loop_NTPase"/>
</dbReference>
<gene>
    <name evidence="3" type="ORF">AUK13_02130</name>
</gene>
<dbReference type="AlphaFoldDB" id="A0A1J5FJV3"/>
<dbReference type="Proteomes" id="UP000183922">
    <property type="component" value="Unassembled WGS sequence"/>
</dbReference>
<evidence type="ECO:0000259" key="1">
    <source>
        <dbReference type="Pfam" id="PF13173"/>
    </source>
</evidence>
<dbReference type="Pfam" id="PF13173">
    <property type="entry name" value="AAA_14"/>
    <property type="match status" value="1"/>
</dbReference>
<evidence type="ECO:0008006" key="5">
    <source>
        <dbReference type="Google" id="ProtNLM"/>
    </source>
</evidence>
<evidence type="ECO:0000313" key="4">
    <source>
        <dbReference type="Proteomes" id="UP000183922"/>
    </source>
</evidence>
<dbReference type="InterPro" id="IPR041682">
    <property type="entry name" value="AAA_14"/>
</dbReference>
<sequence>MLYPRDVLYKAKTRLKDDKFIILTGARQTGKTSILIMLRNYLEEKGESSIYFNLENPDYREFLNKHPYNIFELMPKSKVRQYVIIDEIQYLDDPTNFLKLLYDEKRDKVKIIASGSSSFYIDKKFKDSLVGRKTLLEVYPLNFNEFLIFKEQADLMKQKDKKLSVYYASKLKEWWSEYLIFGGYPEVVLAENEEAKKIILEDIGTSYIKKDIGDAGIRNDEKYFALLKILSDQTGELINSQELANTLNIAHKTVEEYLYVMKKSYHLALIRPFYRNARKELTKMPKAYFYDLGFRNLLLNDFTLINKRKDKGAYLENIVFKEFLNKTQDINGINFWRTQNKKEIDFVIGDREAYEVKFETSKIKATKYSQFTKVYPEIKFRFLNYDDILGKFYEWK</sequence>
<dbReference type="InterPro" id="IPR025420">
    <property type="entry name" value="DUF4143"/>
</dbReference>
<dbReference type="Gene3D" id="3.40.50.300">
    <property type="entry name" value="P-loop containing nucleotide triphosphate hydrolases"/>
    <property type="match status" value="1"/>
</dbReference>
<protein>
    <recommendedName>
        <fullName evidence="5">AAA+ ATPase domain-containing protein</fullName>
    </recommendedName>
</protein>
<accession>A0A1J5FJV3</accession>
<name>A0A1J5FJV3_9BACT</name>
<proteinExistence type="predicted"/>